<sequence length="166" mass="18346">MKTPTISTLIFLLFAVFSCSWAASVDIQDAFFQCLSGDTSISSLVYTSNNSSYLSVIGFSIRNPRFISHSTPKPLVIITPDHESQIPPIIYCAKQNGMQIRIRSGGHDYDGLSYVSKVPFVIIDMINLSEVTVDVEQKTAWVEAGATLGTLYYRIAEKPNARVSSR</sequence>
<comment type="cofactor">
    <cofactor evidence="1">
        <name>FAD</name>
        <dbReference type="ChEBI" id="CHEBI:57692"/>
    </cofactor>
</comment>
<evidence type="ECO:0000256" key="5">
    <source>
        <dbReference type="ARBA" id="ARBA00022827"/>
    </source>
</evidence>
<dbReference type="PROSITE" id="PS51387">
    <property type="entry name" value="FAD_PCMH"/>
    <property type="match status" value="1"/>
</dbReference>
<dbReference type="InterPro" id="IPR016169">
    <property type="entry name" value="FAD-bd_PCMH_sub2"/>
</dbReference>
<dbReference type="Gene3D" id="3.30.43.10">
    <property type="entry name" value="Uridine Diphospho-n-acetylenolpyruvylglucosamine Reductase, domain 2"/>
    <property type="match status" value="1"/>
</dbReference>
<dbReference type="PROSITE" id="PS51257">
    <property type="entry name" value="PROKAR_LIPOPROTEIN"/>
    <property type="match status" value="1"/>
</dbReference>
<keyword evidence="6" id="KW-1015">Disulfide bond</keyword>
<reference evidence="10" key="2">
    <citation type="journal article" date="2024" name="Plant">
        <title>Genomic evolution and insights into agronomic trait innovations of Sesamum species.</title>
        <authorList>
            <person name="Miao H."/>
            <person name="Wang L."/>
            <person name="Qu L."/>
            <person name="Liu H."/>
            <person name="Sun Y."/>
            <person name="Le M."/>
            <person name="Wang Q."/>
            <person name="Wei S."/>
            <person name="Zheng Y."/>
            <person name="Lin W."/>
            <person name="Duan Y."/>
            <person name="Cao H."/>
            <person name="Xiong S."/>
            <person name="Wang X."/>
            <person name="Wei L."/>
            <person name="Li C."/>
            <person name="Ma Q."/>
            <person name="Ju M."/>
            <person name="Zhao R."/>
            <person name="Li G."/>
            <person name="Mu C."/>
            <person name="Tian Q."/>
            <person name="Mei H."/>
            <person name="Zhang T."/>
            <person name="Gao T."/>
            <person name="Zhang H."/>
        </authorList>
    </citation>
    <scope>NUCLEOTIDE SEQUENCE</scope>
    <source>
        <strain evidence="10">G02</strain>
    </source>
</reference>
<evidence type="ECO:0000256" key="6">
    <source>
        <dbReference type="ARBA" id="ARBA00023157"/>
    </source>
</evidence>
<comment type="similarity">
    <text evidence="2">Belongs to the oxygen-dependent FAD-linked oxidoreductase family.</text>
</comment>
<dbReference type="InterPro" id="IPR016166">
    <property type="entry name" value="FAD-bd_PCMH"/>
</dbReference>
<feature type="signal peptide" evidence="8">
    <location>
        <begin position="1"/>
        <end position="22"/>
    </location>
</feature>
<dbReference type="InterPro" id="IPR036318">
    <property type="entry name" value="FAD-bd_PCMH-like_sf"/>
</dbReference>
<evidence type="ECO:0000313" key="10">
    <source>
        <dbReference type="EMBL" id="KAL0398227.1"/>
    </source>
</evidence>
<dbReference type="GO" id="GO:0071949">
    <property type="term" value="F:FAD binding"/>
    <property type="evidence" value="ECO:0007669"/>
    <property type="project" value="InterPro"/>
</dbReference>
<dbReference type="SUPFAM" id="SSF56176">
    <property type="entry name" value="FAD-binding/transporter-associated domain-like"/>
    <property type="match status" value="1"/>
</dbReference>
<feature type="domain" description="FAD-binding PCMH-type" evidence="9">
    <location>
        <begin position="70"/>
        <end position="166"/>
    </location>
</feature>
<feature type="chain" id="PRO_5043318503" evidence="8">
    <location>
        <begin position="23"/>
        <end position="166"/>
    </location>
</feature>
<accession>A0AAW2T1C5</accession>
<keyword evidence="7" id="KW-0325">Glycoprotein</keyword>
<evidence type="ECO:0000256" key="7">
    <source>
        <dbReference type="ARBA" id="ARBA00023180"/>
    </source>
</evidence>
<dbReference type="PANTHER" id="PTHR32448">
    <property type="entry name" value="OS08G0158400 PROTEIN"/>
    <property type="match status" value="1"/>
</dbReference>
<keyword evidence="4 8" id="KW-0732">Signal</keyword>
<evidence type="ECO:0000256" key="3">
    <source>
        <dbReference type="ARBA" id="ARBA00022630"/>
    </source>
</evidence>
<protein>
    <submittedName>
        <fullName evidence="10">Cannabidiolic acid synthase</fullName>
    </submittedName>
</protein>
<name>A0AAW2T1C5_SESRA</name>
<evidence type="ECO:0000259" key="9">
    <source>
        <dbReference type="PROSITE" id="PS51387"/>
    </source>
</evidence>
<dbReference type="AlphaFoldDB" id="A0AAW2T1C5"/>
<comment type="caution">
    <text evidence="10">The sequence shown here is derived from an EMBL/GenBank/DDBJ whole genome shotgun (WGS) entry which is preliminary data.</text>
</comment>
<gene>
    <name evidence="10" type="ORF">Sradi_2166000</name>
</gene>
<evidence type="ECO:0000256" key="2">
    <source>
        <dbReference type="ARBA" id="ARBA00005466"/>
    </source>
</evidence>
<organism evidence="10">
    <name type="scientific">Sesamum radiatum</name>
    <name type="common">Black benniseed</name>
    <dbReference type="NCBI Taxonomy" id="300843"/>
    <lineage>
        <taxon>Eukaryota</taxon>
        <taxon>Viridiplantae</taxon>
        <taxon>Streptophyta</taxon>
        <taxon>Embryophyta</taxon>
        <taxon>Tracheophyta</taxon>
        <taxon>Spermatophyta</taxon>
        <taxon>Magnoliopsida</taxon>
        <taxon>eudicotyledons</taxon>
        <taxon>Gunneridae</taxon>
        <taxon>Pentapetalae</taxon>
        <taxon>asterids</taxon>
        <taxon>lamiids</taxon>
        <taxon>Lamiales</taxon>
        <taxon>Pedaliaceae</taxon>
        <taxon>Sesamum</taxon>
    </lineage>
</organism>
<keyword evidence="3" id="KW-0285">Flavoprotein</keyword>
<evidence type="ECO:0000256" key="4">
    <source>
        <dbReference type="ARBA" id="ARBA00022729"/>
    </source>
</evidence>
<dbReference type="EMBL" id="JACGWJ010000009">
    <property type="protein sequence ID" value="KAL0398227.1"/>
    <property type="molecule type" value="Genomic_DNA"/>
</dbReference>
<evidence type="ECO:0000256" key="1">
    <source>
        <dbReference type="ARBA" id="ARBA00001974"/>
    </source>
</evidence>
<dbReference type="InterPro" id="IPR016167">
    <property type="entry name" value="FAD-bd_PCMH_sub1"/>
</dbReference>
<dbReference type="InterPro" id="IPR006094">
    <property type="entry name" value="Oxid_FAD_bind_N"/>
</dbReference>
<keyword evidence="5" id="KW-0274">FAD</keyword>
<proteinExistence type="inferred from homology"/>
<dbReference type="Pfam" id="PF01565">
    <property type="entry name" value="FAD_binding_4"/>
    <property type="match status" value="1"/>
</dbReference>
<evidence type="ECO:0000256" key="8">
    <source>
        <dbReference type="SAM" id="SignalP"/>
    </source>
</evidence>
<reference evidence="10" key="1">
    <citation type="submission" date="2020-06" db="EMBL/GenBank/DDBJ databases">
        <authorList>
            <person name="Li T."/>
            <person name="Hu X."/>
            <person name="Zhang T."/>
            <person name="Song X."/>
            <person name="Zhang H."/>
            <person name="Dai N."/>
            <person name="Sheng W."/>
            <person name="Hou X."/>
            <person name="Wei L."/>
        </authorList>
    </citation>
    <scope>NUCLEOTIDE SEQUENCE</scope>
    <source>
        <strain evidence="10">G02</strain>
        <tissue evidence="10">Leaf</tissue>
    </source>
</reference>
<dbReference type="Gene3D" id="3.30.465.10">
    <property type="match status" value="1"/>
</dbReference>
<dbReference type="FunFam" id="3.30.43.10:FF:000004">
    <property type="entry name" value="Berberine bridge enzyme-like 15"/>
    <property type="match status" value="1"/>
</dbReference>